<proteinExistence type="predicted"/>
<dbReference type="AlphaFoldDB" id="A0A0K2TNH1"/>
<reference evidence="1" key="1">
    <citation type="submission" date="2014-05" db="EMBL/GenBank/DDBJ databases">
        <authorList>
            <person name="Chronopoulou M."/>
        </authorList>
    </citation>
    <scope>NUCLEOTIDE SEQUENCE</scope>
    <source>
        <tissue evidence="1">Whole organism</tissue>
    </source>
</reference>
<dbReference type="EMBL" id="HACA01009635">
    <property type="protein sequence ID" value="CDW26996.1"/>
    <property type="molecule type" value="Transcribed_RNA"/>
</dbReference>
<name>A0A0K2TNH1_LEPSM</name>
<organism evidence="1">
    <name type="scientific">Lepeophtheirus salmonis</name>
    <name type="common">Salmon louse</name>
    <name type="synonym">Caligus salmonis</name>
    <dbReference type="NCBI Taxonomy" id="72036"/>
    <lineage>
        <taxon>Eukaryota</taxon>
        <taxon>Metazoa</taxon>
        <taxon>Ecdysozoa</taxon>
        <taxon>Arthropoda</taxon>
        <taxon>Crustacea</taxon>
        <taxon>Multicrustacea</taxon>
        <taxon>Hexanauplia</taxon>
        <taxon>Copepoda</taxon>
        <taxon>Siphonostomatoida</taxon>
        <taxon>Caligidae</taxon>
        <taxon>Lepeophtheirus</taxon>
    </lineage>
</organism>
<accession>A0A0K2TNH1</accession>
<protein>
    <submittedName>
        <fullName evidence="1">Uncharacterized protein</fullName>
    </submittedName>
</protein>
<evidence type="ECO:0000313" key="1">
    <source>
        <dbReference type="EMBL" id="CDW26996.1"/>
    </source>
</evidence>
<sequence length="20" mass="2333">MLKYLNVIKIPKLIESGIFL</sequence>